<protein>
    <recommendedName>
        <fullName evidence="8">L-2-hydroxyglutarate dehydrogenase, mitochondrial</fullName>
        <ecNumber evidence="7">1.1.99.2</ecNumber>
    </recommendedName>
</protein>
<dbReference type="GO" id="GO:0047545">
    <property type="term" value="F:(S)-2-hydroxyglutarate dehydrogenase activity"/>
    <property type="evidence" value="ECO:0007669"/>
    <property type="project" value="UniProtKB-EC"/>
</dbReference>
<keyword evidence="11" id="KW-1185">Reference proteome</keyword>
<dbReference type="EC" id="1.1.99.2" evidence="7"/>
<evidence type="ECO:0000256" key="1">
    <source>
        <dbReference type="ARBA" id="ARBA00001974"/>
    </source>
</evidence>
<dbReference type="InterPro" id="IPR036188">
    <property type="entry name" value="FAD/NAD-bd_sf"/>
</dbReference>
<name>A0A4T0WYT5_9ASCO</name>
<dbReference type="Gene3D" id="3.30.9.10">
    <property type="entry name" value="D-Amino Acid Oxidase, subunit A, domain 2"/>
    <property type="match status" value="1"/>
</dbReference>
<evidence type="ECO:0000256" key="8">
    <source>
        <dbReference type="ARBA" id="ARBA00041137"/>
    </source>
</evidence>
<gene>
    <name evidence="10" type="ORF">CANINC_003379</name>
</gene>
<evidence type="ECO:0000256" key="3">
    <source>
        <dbReference type="ARBA" id="ARBA00022827"/>
    </source>
</evidence>
<feature type="domain" description="FAD dependent oxidoreductase" evidence="9">
    <location>
        <begin position="20"/>
        <end position="374"/>
    </location>
</feature>
<evidence type="ECO:0000256" key="7">
    <source>
        <dbReference type="ARBA" id="ARBA00038878"/>
    </source>
</evidence>
<accession>A0A4T0WYT5</accession>
<dbReference type="Proteomes" id="UP000307173">
    <property type="component" value="Unassembled WGS sequence"/>
</dbReference>
<dbReference type="AlphaFoldDB" id="A0A4T0WYT5"/>
<comment type="cofactor">
    <cofactor evidence="1">
        <name>FAD</name>
        <dbReference type="ChEBI" id="CHEBI:57692"/>
    </cofactor>
</comment>
<keyword evidence="4" id="KW-0560">Oxidoreductase</keyword>
<sequence length="376" mass="41199">MISARGFSTQTTRLADFSHAVIGAGVVGLAIGAQLATKGANVVVIEKNSSYGQETSSRNSEVVHAGLYYPKDSLKTKMCIRGNRLIHELKHIIPVRECGKWIVAQNEQQHQYLENLHQKSKDLGVPTHFLNLRESKLLEPKIRAQNAILFSPSTSITSAHSLMDYLLAKLENNGGQLALGTEVTNISKYGHEWEIETKADDENYLVTAEVVINSAGLFAPSIANMVLTDGEEQFKSYYAKGNYFTWTGPNPRINRLIYPCPTPGVKSLGTHLTIDLGGQIKFGPDLEWVDHIDYNVNNKNAIAAKKAVSEYFPEIVEGDLVGSYSGIRPKLQGPDGQTQDFKIHIHSDPSFISMLGIESPGLTASLALAEHVSALV</sequence>
<dbReference type="InterPro" id="IPR006076">
    <property type="entry name" value="FAD-dep_OxRdtase"/>
</dbReference>
<evidence type="ECO:0000256" key="5">
    <source>
        <dbReference type="ARBA" id="ARBA00036066"/>
    </source>
</evidence>
<proteinExistence type="inferred from homology"/>
<evidence type="ECO:0000313" key="11">
    <source>
        <dbReference type="Proteomes" id="UP000307173"/>
    </source>
</evidence>
<evidence type="ECO:0000256" key="4">
    <source>
        <dbReference type="ARBA" id="ARBA00023002"/>
    </source>
</evidence>
<dbReference type="PANTHER" id="PTHR43104:SF4">
    <property type="entry name" value="L-2-HYDROXYGLUTARATE DEHYDROGENASE, MITOCHONDRIAL"/>
    <property type="match status" value="1"/>
</dbReference>
<dbReference type="OrthoDB" id="498204at2759"/>
<comment type="similarity">
    <text evidence="6">Belongs to the L2HGDH family.</text>
</comment>
<evidence type="ECO:0000256" key="2">
    <source>
        <dbReference type="ARBA" id="ARBA00022630"/>
    </source>
</evidence>
<comment type="caution">
    <text evidence="10">The sequence shown here is derived from an EMBL/GenBank/DDBJ whole genome shotgun (WGS) entry which is preliminary data.</text>
</comment>
<dbReference type="EMBL" id="SELW01000551">
    <property type="protein sequence ID" value="TID21895.1"/>
    <property type="molecule type" value="Genomic_DNA"/>
</dbReference>
<dbReference type="SUPFAM" id="SSF51905">
    <property type="entry name" value="FAD/NAD(P)-binding domain"/>
    <property type="match status" value="1"/>
</dbReference>
<dbReference type="STRING" id="52247.A0A4T0WYT5"/>
<dbReference type="Pfam" id="PF01266">
    <property type="entry name" value="DAO"/>
    <property type="match status" value="1"/>
</dbReference>
<keyword evidence="3" id="KW-0274">FAD</keyword>
<comment type="catalytic activity">
    <reaction evidence="5">
        <text>(S)-2-hydroxyglutarate + A = 2-oxoglutarate + AH2</text>
        <dbReference type="Rhea" id="RHEA:21252"/>
        <dbReference type="ChEBI" id="CHEBI:13193"/>
        <dbReference type="ChEBI" id="CHEBI:16782"/>
        <dbReference type="ChEBI" id="CHEBI:16810"/>
        <dbReference type="ChEBI" id="CHEBI:17499"/>
        <dbReference type="EC" id="1.1.99.2"/>
    </reaction>
</comment>
<evidence type="ECO:0000256" key="6">
    <source>
        <dbReference type="ARBA" id="ARBA00037941"/>
    </source>
</evidence>
<organism evidence="10 11">
    <name type="scientific">Pichia inconspicua</name>
    <dbReference type="NCBI Taxonomy" id="52247"/>
    <lineage>
        <taxon>Eukaryota</taxon>
        <taxon>Fungi</taxon>
        <taxon>Dikarya</taxon>
        <taxon>Ascomycota</taxon>
        <taxon>Saccharomycotina</taxon>
        <taxon>Pichiomycetes</taxon>
        <taxon>Pichiales</taxon>
        <taxon>Pichiaceae</taxon>
        <taxon>Pichia</taxon>
    </lineage>
</organism>
<keyword evidence="2" id="KW-0285">Flavoprotein</keyword>
<dbReference type="Gene3D" id="3.50.50.60">
    <property type="entry name" value="FAD/NAD(P)-binding domain"/>
    <property type="match status" value="1"/>
</dbReference>
<evidence type="ECO:0000259" key="9">
    <source>
        <dbReference type="Pfam" id="PF01266"/>
    </source>
</evidence>
<dbReference type="PANTHER" id="PTHR43104">
    <property type="entry name" value="L-2-HYDROXYGLUTARATE DEHYDROGENASE, MITOCHONDRIAL"/>
    <property type="match status" value="1"/>
</dbReference>
<evidence type="ECO:0000313" key="10">
    <source>
        <dbReference type="EMBL" id="TID21895.1"/>
    </source>
</evidence>
<reference evidence="10 11" key="1">
    <citation type="journal article" date="2019" name="Front. Genet.">
        <title>Whole-Genome Sequencing of the Opportunistic Yeast Pathogen Candida inconspicua Uncovers Its Hybrid Origin.</title>
        <authorList>
            <person name="Mixao V."/>
            <person name="Hansen A.P."/>
            <person name="Saus E."/>
            <person name="Boekhout T."/>
            <person name="Lass-Florl C."/>
            <person name="Gabaldon T."/>
        </authorList>
    </citation>
    <scope>NUCLEOTIDE SEQUENCE [LARGE SCALE GENOMIC DNA]</scope>
    <source>
        <strain evidence="10 11">CBS 180</strain>
    </source>
</reference>